<dbReference type="InterPro" id="IPR019056">
    <property type="entry name" value="Phage_TAC_6"/>
</dbReference>
<dbReference type="Proteomes" id="UP001438953">
    <property type="component" value="Unassembled WGS sequence"/>
</dbReference>
<reference evidence="1 2" key="1">
    <citation type="submission" date="2024-01" db="EMBL/GenBank/DDBJ databases">
        <authorList>
            <person name="Deng Y."/>
            <person name="Su J."/>
        </authorList>
    </citation>
    <scope>NUCLEOTIDE SEQUENCE [LARGE SCALE GENOMIC DNA]</scope>
    <source>
        <strain evidence="1 2">CPCC 100088</strain>
    </source>
</reference>
<comment type="caution">
    <text evidence="1">The sequence shown here is derived from an EMBL/GenBank/DDBJ whole genome shotgun (WGS) entry which is preliminary data.</text>
</comment>
<accession>A0ABV1SBE9</accession>
<sequence>MTDRQLDWPGLMRAGIKGLGLRPQEFWALTPAELALMLGDVPSMRPLTRSRLEELARAFPDHRPDKGETNG</sequence>
<organism evidence="1 2">
    <name type="scientific">Thioclava kandeliae</name>
    <dbReference type="NCBI Taxonomy" id="3070818"/>
    <lineage>
        <taxon>Bacteria</taxon>
        <taxon>Pseudomonadati</taxon>
        <taxon>Pseudomonadota</taxon>
        <taxon>Alphaproteobacteria</taxon>
        <taxon>Rhodobacterales</taxon>
        <taxon>Paracoccaceae</taxon>
        <taxon>Thioclava</taxon>
    </lineage>
</organism>
<proteinExistence type="predicted"/>
<name>A0ABV1SBE9_9RHOB</name>
<evidence type="ECO:0000313" key="2">
    <source>
        <dbReference type="Proteomes" id="UP001438953"/>
    </source>
</evidence>
<gene>
    <name evidence="1" type="ORF">VSX56_00480</name>
</gene>
<dbReference type="NCBIfam" id="TIGR02216">
    <property type="entry name" value="phage_TIGR02216"/>
    <property type="match status" value="1"/>
</dbReference>
<keyword evidence="2" id="KW-1185">Reference proteome</keyword>
<reference evidence="1 2" key="2">
    <citation type="submission" date="2024-06" db="EMBL/GenBank/DDBJ databases">
        <title>Thioclava kandeliae sp. nov. from a rhizosphere soil sample of Kandelia candel in a mangrove.</title>
        <authorList>
            <person name="Mu T."/>
        </authorList>
    </citation>
    <scope>NUCLEOTIDE SEQUENCE [LARGE SCALE GENOMIC DNA]</scope>
    <source>
        <strain evidence="1 2">CPCC 100088</strain>
    </source>
</reference>
<evidence type="ECO:0000313" key="1">
    <source>
        <dbReference type="EMBL" id="MER5170235.1"/>
    </source>
</evidence>
<dbReference type="Pfam" id="PF09550">
    <property type="entry name" value="Phage_TAC_6"/>
    <property type="match status" value="1"/>
</dbReference>
<protein>
    <submittedName>
        <fullName evidence="1">Rcc01693 family protein</fullName>
    </submittedName>
</protein>
<dbReference type="InterPro" id="IPR011739">
    <property type="entry name" value="GTA_rcc01693"/>
</dbReference>
<dbReference type="EMBL" id="JAYWLC010000001">
    <property type="protein sequence ID" value="MER5170235.1"/>
    <property type="molecule type" value="Genomic_DNA"/>
</dbReference>
<dbReference type="RefSeq" id="WP_339112473.1">
    <property type="nucleotide sequence ID" value="NZ_JAYWLC010000001.1"/>
</dbReference>